<feature type="compositionally biased region" description="Polar residues" evidence="1">
    <location>
        <begin position="8"/>
        <end position="23"/>
    </location>
</feature>
<dbReference type="Proteomes" id="UP001266305">
    <property type="component" value="Unassembled WGS sequence"/>
</dbReference>
<comment type="caution">
    <text evidence="2">The sequence shown here is derived from an EMBL/GenBank/DDBJ whole genome shotgun (WGS) entry which is preliminary data.</text>
</comment>
<protein>
    <submittedName>
        <fullName evidence="2">Uncharacterized protein</fullName>
    </submittedName>
</protein>
<proteinExistence type="predicted"/>
<evidence type="ECO:0000313" key="2">
    <source>
        <dbReference type="EMBL" id="KAK2098155.1"/>
    </source>
</evidence>
<sequence length="90" mass="9509">MVPHSSHHTGLSGQLETPTYSQPQIKCTGSTQHACIGGQGQAHLDGCAISNKVNSYQKWNPFSKAEAAASGSPGVSECGDHQYSHAMKQQ</sequence>
<feature type="region of interest" description="Disordered" evidence="1">
    <location>
        <begin position="1"/>
        <end position="23"/>
    </location>
</feature>
<dbReference type="EMBL" id="JASSZA010000011">
    <property type="protein sequence ID" value="KAK2098155.1"/>
    <property type="molecule type" value="Genomic_DNA"/>
</dbReference>
<reference evidence="2 3" key="1">
    <citation type="submission" date="2023-05" db="EMBL/GenBank/DDBJ databases">
        <title>B98-5 Cell Line De Novo Hybrid Assembly: An Optical Mapping Approach.</title>
        <authorList>
            <person name="Kananen K."/>
            <person name="Auerbach J.A."/>
            <person name="Kautto E."/>
            <person name="Blachly J.S."/>
        </authorList>
    </citation>
    <scope>NUCLEOTIDE SEQUENCE [LARGE SCALE GENOMIC DNA]</scope>
    <source>
        <strain evidence="2">B95-8</strain>
        <tissue evidence="2">Cell line</tissue>
    </source>
</reference>
<accession>A0ABQ9UMW9</accession>
<evidence type="ECO:0000313" key="3">
    <source>
        <dbReference type="Proteomes" id="UP001266305"/>
    </source>
</evidence>
<feature type="region of interest" description="Disordered" evidence="1">
    <location>
        <begin position="66"/>
        <end position="90"/>
    </location>
</feature>
<evidence type="ECO:0000256" key="1">
    <source>
        <dbReference type="SAM" id="MobiDB-lite"/>
    </source>
</evidence>
<organism evidence="2 3">
    <name type="scientific">Saguinus oedipus</name>
    <name type="common">Cotton-top tamarin</name>
    <name type="synonym">Oedipomidas oedipus</name>
    <dbReference type="NCBI Taxonomy" id="9490"/>
    <lineage>
        <taxon>Eukaryota</taxon>
        <taxon>Metazoa</taxon>
        <taxon>Chordata</taxon>
        <taxon>Craniata</taxon>
        <taxon>Vertebrata</taxon>
        <taxon>Euteleostomi</taxon>
        <taxon>Mammalia</taxon>
        <taxon>Eutheria</taxon>
        <taxon>Euarchontoglires</taxon>
        <taxon>Primates</taxon>
        <taxon>Haplorrhini</taxon>
        <taxon>Platyrrhini</taxon>
        <taxon>Cebidae</taxon>
        <taxon>Callitrichinae</taxon>
        <taxon>Saguinus</taxon>
    </lineage>
</organism>
<keyword evidence="3" id="KW-1185">Reference proteome</keyword>
<name>A0ABQ9UMW9_SAGOE</name>
<gene>
    <name evidence="2" type="ORF">P7K49_023606</name>
</gene>